<evidence type="ECO:0000259" key="2">
    <source>
        <dbReference type="Pfam" id="PF09291"/>
    </source>
</evidence>
<reference evidence="3" key="2">
    <citation type="submission" date="2017-11" db="EMBL/GenBank/DDBJ databases">
        <title>Coralsnake Venomics: Analyses of Venom Gland Transcriptomes and Proteomes of Six Brazilian Taxa.</title>
        <authorList>
            <person name="Aird S.D."/>
            <person name="Jorge da Silva N."/>
            <person name="Qiu L."/>
            <person name="Villar-Briones A."/>
            <person name="Aparecida-Saddi V."/>
            <person name="Campos-Telles M.P."/>
            <person name="Grau M."/>
            <person name="Mikheyev A.S."/>
        </authorList>
    </citation>
    <scope>NUCLEOTIDE SEQUENCE</scope>
    <source>
        <tissue evidence="3">Venom_gland</tissue>
    </source>
</reference>
<evidence type="ECO:0000313" key="3">
    <source>
        <dbReference type="EMBL" id="LAB44715.1"/>
    </source>
</evidence>
<feature type="transmembrane region" description="Helical" evidence="1">
    <location>
        <begin position="150"/>
        <end position="171"/>
    </location>
</feature>
<keyword evidence="1" id="KW-1133">Transmembrane helix</keyword>
<proteinExistence type="predicted"/>
<dbReference type="AlphaFoldDB" id="A0A2D4NGB8"/>
<organism evidence="3">
    <name type="scientific">Micrurus spixii</name>
    <name type="common">Amazon coral snake</name>
    <dbReference type="NCBI Taxonomy" id="129469"/>
    <lineage>
        <taxon>Eukaryota</taxon>
        <taxon>Metazoa</taxon>
        <taxon>Chordata</taxon>
        <taxon>Craniata</taxon>
        <taxon>Vertebrata</taxon>
        <taxon>Euteleostomi</taxon>
        <taxon>Lepidosauria</taxon>
        <taxon>Squamata</taxon>
        <taxon>Bifurcata</taxon>
        <taxon>Unidentata</taxon>
        <taxon>Episquamata</taxon>
        <taxon>Toxicofera</taxon>
        <taxon>Serpentes</taxon>
        <taxon>Colubroidea</taxon>
        <taxon>Elapidae</taxon>
        <taxon>Elapinae</taxon>
        <taxon>Micrurus</taxon>
    </lineage>
</organism>
<dbReference type="InterPro" id="IPR036179">
    <property type="entry name" value="Ig-like_dom_sf"/>
</dbReference>
<sequence>MKDSAAYFCAWDTGYKVFFGSGTRLVIMPNLDDSEPSVYQLESKKESSDLAACLITDYSPNPINVMFNGGLKPETTNGSTVVVKDGDKESASLGVVIWTKNKDQFQCSATYNGQTYKAEKEGDATCSETLSETPVFETDERLNLLSLTVLGLRLIFFKSVALNLILTYWAWSR</sequence>
<dbReference type="SUPFAM" id="SSF48726">
    <property type="entry name" value="Immunoglobulin"/>
    <property type="match status" value="2"/>
</dbReference>
<dbReference type="Gene3D" id="2.60.40.10">
    <property type="entry name" value="Immunoglobulins"/>
    <property type="match status" value="1"/>
</dbReference>
<dbReference type="InterPro" id="IPR013783">
    <property type="entry name" value="Ig-like_fold"/>
</dbReference>
<dbReference type="EMBL" id="IACM01176111">
    <property type="protein sequence ID" value="LAB44715.1"/>
    <property type="molecule type" value="Transcribed_RNA"/>
</dbReference>
<name>A0A2D4NGB8_9SAUR</name>
<accession>A0A2D4NGB8</accession>
<keyword evidence="1" id="KW-0812">Transmembrane</keyword>
<reference evidence="3" key="1">
    <citation type="submission" date="2017-07" db="EMBL/GenBank/DDBJ databases">
        <authorList>
            <person name="Mikheyev A."/>
            <person name="Grau M."/>
        </authorList>
    </citation>
    <scope>NUCLEOTIDE SEQUENCE</scope>
    <source>
        <tissue evidence="3">Venom_gland</tissue>
    </source>
</reference>
<dbReference type="Pfam" id="PF09291">
    <property type="entry name" value="DUF1968"/>
    <property type="match status" value="1"/>
</dbReference>
<feature type="domain" description="T-cell receptor alpha chain constant" evidence="2">
    <location>
        <begin position="36"/>
        <end position="115"/>
    </location>
</feature>
<protein>
    <recommendedName>
        <fullName evidence="2">T-cell receptor alpha chain constant domain-containing protein</fullName>
    </recommendedName>
</protein>
<evidence type="ECO:0000256" key="1">
    <source>
        <dbReference type="SAM" id="Phobius"/>
    </source>
</evidence>
<dbReference type="InterPro" id="IPR015370">
    <property type="entry name" value="TCR_alpha_C"/>
</dbReference>
<keyword evidence="1" id="KW-0472">Membrane</keyword>